<dbReference type="PROSITE" id="PS50005">
    <property type="entry name" value="TPR"/>
    <property type="match status" value="1"/>
</dbReference>
<evidence type="ECO:0000256" key="1">
    <source>
        <dbReference type="ARBA" id="ARBA00006995"/>
    </source>
</evidence>
<dbReference type="Gene3D" id="1.25.40.10">
    <property type="entry name" value="Tetratricopeptide repeat domain"/>
    <property type="match status" value="1"/>
</dbReference>
<dbReference type="Pfam" id="PF13181">
    <property type="entry name" value="TPR_8"/>
    <property type="match status" value="2"/>
</dbReference>
<dbReference type="SMART" id="SM00028">
    <property type="entry name" value="TPR"/>
    <property type="match status" value="3"/>
</dbReference>
<reference evidence="6" key="2">
    <citation type="submission" date="2021-09" db="EMBL/GenBank/DDBJ databases">
        <authorList>
            <person name="Jia N."/>
            <person name="Wang J."/>
            <person name="Shi W."/>
            <person name="Du L."/>
            <person name="Sun Y."/>
            <person name="Zhan W."/>
            <person name="Jiang J."/>
            <person name="Wang Q."/>
            <person name="Zhang B."/>
            <person name="Ji P."/>
            <person name="Sakyi L.B."/>
            <person name="Cui X."/>
            <person name="Yuan T."/>
            <person name="Jiang B."/>
            <person name="Yang W."/>
            <person name="Lam T.T.-Y."/>
            <person name="Chang Q."/>
            <person name="Ding S."/>
            <person name="Wang X."/>
            <person name="Zhu J."/>
            <person name="Ruan X."/>
            <person name="Zhao L."/>
            <person name="Wei J."/>
            <person name="Que T."/>
            <person name="Du C."/>
            <person name="Cheng J."/>
            <person name="Dai P."/>
            <person name="Han X."/>
            <person name="Huang E."/>
            <person name="Gao Y."/>
            <person name="Liu J."/>
            <person name="Shao H."/>
            <person name="Ye R."/>
            <person name="Li L."/>
            <person name="Wei W."/>
            <person name="Wang X."/>
            <person name="Wang C."/>
            <person name="Huo Q."/>
            <person name="Li W."/>
            <person name="Guo W."/>
            <person name="Chen H."/>
            <person name="Chen S."/>
            <person name="Zhou L."/>
            <person name="Zhou L."/>
            <person name="Ni X."/>
            <person name="Tian J."/>
            <person name="Zhou Y."/>
            <person name="Sheng Y."/>
            <person name="Liu T."/>
            <person name="Pan Y."/>
            <person name="Xia L."/>
            <person name="Li J."/>
            <person name="Zhao F."/>
            <person name="Cao W."/>
        </authorList>
    </citation>
    <scope>NUCLEOTIDE SEQUENCE</scope>
    <source>
        <strain evidence="6">Rmic-2018</strain>
        <tissue evidence="6">Larvae</tissue>
    </source>
</reference>
<reference evidence="6" key="1">
    <citation type="journal article" date="2020" name="Cell">
        <title>Large-Scale Comparative Analyses of Tick Genomes Elucidate Their Genetic Diversity and Vector Capacities.</title>
        <authorList>
            <consortium name="Tick Genome and Microbiome Consortium (TIGMIC)"/>
            <person name="Jia N."/>
            <person name="Wang J."/>
            <person name="Shi W."/>
            <person name="Du L."/>
            <person name="Sun Y."/>
            <person name="Zhan W."/>
            <person name="Jiang J.F."/>
            <person name="Wang Q."/>
            <person name="Zhang B."/>
            <person name="Ji P."/>
            <person name="Bell-Sakyi L."/>
            <person name="Cui X.M."/>
            <person name="Yuan T.T."/>
            <person name="Jiang B.G."/>
            <person name="Yang W.F."/>
            <person name="Lam T.T."/>
            <person name="Chang Q.C."/>
            <person name="Ding S.J."/>
            <person name="Wang X.J."/>
            <person name="Zhu J.G."/>
            <person name="Ruan X.D."/>
            <person name="Zhao L."/>
            <person name="Wei J.T."/>
            <person name="Ye R.Z."/>
            <person name="Que T.C."/>
            <person name="Du C.H."/>
            <person name="Zhou Y.H."/>
            <person name="Cheng J.X."/>
            <person name="Dai P.F."/>
            <person name="Guo W.B."/>
            <person name="Han X.H."/>
            <person name="Huang E.J."/>
            <person name="Li L.F."/>
            <person name="Wei W."/>
            <person name="Gao Y.C."/>
            <person name="Liu J.Z."/>
            <person name="Shao H.Z."/>
            <person name="Wang X."/>
            <person name="Wang C.C."/>
            <person name="Yang T.C."/>
            <person name="Huo Q.B."/>
            <person name="Li W."/>
            <person name="Chen H.Y."/>
            <person name="Chen S.E."/>
            <person name="Zhou L.G."/>
            <person name="Ni X.B."/>
            <person name="Tian J.H."/>
            <person name="Sheng Y."/>
            <person name="Liu T."/>
            <person name="Pan Y.S."/>
            <person name="Xia L.Y."/>
            <person name="Li J."/>
            <person name="Zhao F."/>
            <person name="Cao W.C."/>
        </authorList>
    </citation>
    <scope>NUCLEOTIDE SEQUENCE</scope>
    <source>
        <strain evidence="6">Rmic-2018</strain>
    </source>
</reference>
<sequence length="238" mass="26525">MRTGCLRTASRGPSTKDKTRLKARITRQSSRLDNLVRESGEKAKMRPQGAEIAKRQARRSWAVLEAVFNPLFSEFGFSTEAEEASSGDAVQENGTPNQVKTLEVEGVQAAEKGDIDQAIEIFSEVIRLVPNRPSGYNNRAQALRIKGDVDRALEDLNNAINLGQENKHAAAQALCQRGLIYRLREKDQEAQADFKEAAKLGSQFAKNQLVQMNPYAALCNRMLGQMFTKLRQGEDDTR</sequence>
<comment type="caution">
    <text evidence="6">The sequence shown here is derived from an EMBL/GenBank/DDBJ whole genome shotgun (WGS) entry which is preliminary data.</text>
</comment>
<dbReference type="PANTHER" id="PTHR21405">
    <property type="entry name" value="CDNA SEQUENCE BC021608"/>
    <property type="match status" value="1"/>
</dbReference>
<dbReference type="EMBL" id="JABSTU010000001">
    <property type="protein sequence ID" value="KAH8041965.1"/>
    <property type="molecule type" value="Genomic_DNA"/>
</dbReference>
<name>A0A9J6F824_RHIMP</name>
<evidence type="ECO:0000256" key="2">
    <source>
        <dbReference type="ARBA" id="ARBA00022737"/>
    </source>
</evidence>
<evidence type="ECO:0008006" key="8">
    <source>
        <dbReference type="Google" id="ProtNLM"/>
    </source>
</evidence>
<evidence type="ECO:0000313" key="6">
    <source>
        <dbReference type="EMBL" id="KAH8041965.1"/>
    </source>
</evidence>
<gene>
    <name evidence="6" type="ORF">HPB51_019706</name>
</gene>
<accession>A0A9J6F824</accession>
<dbReference type="InterPro" id="IPR011990">
    <property type="entry name" value="TPR-like_helical_dom_sf"/>
</dbReference>
<dbReference type="AlphaFoldDB" id="A0A9J6F824"/>
<comment type="similarity">
    <text evidence="1">Belongs to the TTC36 family.</text>
</comment>
<feature type="repeat" description="TPR" evidence="4">
    <location>
        <begin position="99"/>
        <end position="132"/>
    </location>
</feature>
<dbReference type="InterPro" id="IPR019734">
    <property type="entry name" value="TPR_rpt"/>
</dbReference>
<organism evidence="6 7">
    <name type="scientific">Rhipicephalus microplus</name>
    <name type="common">Cattle tick</name>
    <name type="synonym">Boophilus microplus</name>
    <dbReference type="NCBI Taxonomy" id="6941"/>
    <lineage>
        <taxon>Eukaryota</taxon>
        <taxon>Metazoa</taxon>
        <taxon>Ecdysozoa</taxon>
        <taxon>Arthropoda</taxon>
        <taxon>Chelicerata</taxon>
        <taxon>Arachnida</taxon>
        <taxon>Acari</taxon>
        <taxon>Parasitiformes</taxon>
        <taxon>Ixodida</taxon>
        <taxon>Ixodoidea</taxon>
        <taxon>Ixodidae</taxon>
        <taxon>Rhipicephalinae</taxon>
        <taxon>Rhipicephalus</taxon>
        <taxon>Boophilus</taxon>
    </lineage>
</organism>
<evidence type="ECO:0000256" key="3">
    <source>
        <dbReference type="ARBA" id="ARBA00022803"/>
    </source>
</evidence>
<dbReference type="FunFam" id="1.25.40.10:FF:000213">
    <property type="entry name" value="Tetratricopeptide repeat domain 36"/>
    <property type="match status" value="1"/>
</dbReference>
<keyword evidence="3 4" id="KW-0802">TPR repeat</keyword>
<evidence type="ECO:0000256" key="4">
    <source>
        <dbReference type="PROSITE-ProRule" id="PRU00339"/>
    </source>
</evidence>
<evidence type="ECO:0000313" key="7">
    <source>
        <dbReference type="Proteomes" id="UP000821866"/>
    </source>
</evidence>
<dbReference type="InterPro" id="IPR038906">
    <property type="entry name" value="TTC36"/>
</dbReference>
<feature type="region of interest" description="Disordered" evidence="5">
    <location>
        <begin position="1"/>
        <end position="23"/>
    </location>
</feature>
<keyword evidence="2" id="KW-0677">Repeat</keyword>
<keyword evidence="7" id="KW-1185">Reference proteome</keyword>
<protein>
    <recommendedName>
        <fullName evidence="8">Tetratricopeptide repeat protein</fullName>
    </recommendedName>
</protein>
<proteinExistence type="inferred from homology"/>
<evidence type="ECO:0000256" key="5">
    <source>
        <dbReference type="SAM" id="MobiDB-lite"/>
    </source>
</evidence>
<dbReference type="SUPFAM" id="SSF48452">
    <property type="entry name" value="TPR-like"/>
    <property type="match status" value="1"/>
</dbReference>
<dbReference type="GO" id="GO:0006570">
    <property type="term" value="P:tyrosine metabolic process"/>
    <property type="evidence" value="ECO:0007669"/>
    <property type="project" value="TreeGrafter"/>
</dbReference>
<dbReference type="VEuPathDB" id="VectorBase:LOC119161770"/>
<dbReference type="Proteomes" id="UP000821866">
    <property type="component" value="Chromosome 1"/>
</dbReference>
<dbReference type="PANTHER" id="PTHR21405:SF0">
    <property type="entry name" value="TETRATRICOPEPTIDE REPEAT PROTEIN 36"/>
    <property type="match status" value="1"/>
</dbReference>